<comment type="caution">
    <text evidence="2">The sequence shown here is derived from an EMBL/GenBank/DDBJ whole genome shotgun (WGS) entry which is preliminary data.</text>
</comment>
<accession>A0A4C1TKI1</accession>
<keyword evidence="3" id="KW-1185">Reference proteome</keyword>
<evidence type="ECO:0000313" key="3">
    <source>
        <dbReference type="Proteomes" id="UP000299102"/>
    </source>
</evidence>
<evidence type="ECO:0000256" key="1">
    <source>
        <dbReference type="SAM" id="MobiDB-lite"/>
    </source>
</evidence>
<reference evidence="2 3" key="1">
    <citation type="journal article" date="2019" name="Commun. Biol.">
        <title>The bagworm genome reveals a unique fibroin gene that provides high tensile strength.</title>
        <authorList>
            <person name="Kono N."/>
            <person name="Nakamura H."/>
            <person name="Ohtoshi R."/>
            <person name="Tomita M."/>
            <person name="Numata K."/>
            <person name="Arakawa K."/>
        </authorList>
    </citation>
    <scope>NUCLEOTIDE SEQUENCE [LARGE SCALE GENOMIC DNA]</scope>
</reference>
<dbReference type="AlphaFoldDB" id="A0A4C1TKI1"/>
<protein>
    <submittedName>
        <fullName evidence="2">Uncharacterized protein</fullName>
    </submittedName>
</protein>
<gene>
    <name evidence="2" type="ORF">EVAR_102781_1</name>
</gene>
<organism evidence="2 3">
    <name type="scientific">Eumeta variegata</name>
    <name type="common">Bagworm moth</name>
    <name type="synonym">Eumeta japonica</name>
    <dbReference type="NCBI Taxonomy" id="151549"/>
    <lineage>
        <taxon>Eukaryota</taxon>
        <taxon>Metazoa</taxon>
        <taxon>Ecdysozoa</taxon>
        <taxon>Arthropoda</taxon>
        <taxon>Hexapoda</taxon>
        <taxon>Insecta</taxon>
        <taxon>Pterygota</taxon>
        <taxon>Neoptera</taxon>
        <taxon>Endopterygota</taxon>
        <taxon>Lepidoptera</taxon>
        <taxon>Glossata</taxon>
        <taxon>Ditrysia</taxon>
        <taxon>Tineoidea</taxon>
        <taxon>Psychidae</taxon>
        <taxon>Oiketicinae</taxon>
        <taxon>Eumeta</taxon>
    </lineage>
</organism>
<feature type="region of interest" description="Disordered" evidence="1">
    <location>
        <begin position="17"/>
        <end position="36"/>
    </location>
</feature>
<feature type="compositionally biased region" description="Basic and acidic residues" evidence="1">
    <location>
        <begin position="17"/>
        <end position="30"/>
    </location>
</feature>
<evidence type="ECO:0000313" key="2">
    <source>
        <dbReference type="EMBL" id="GBP14110.1"/>
    </source>
</evidence>
<name>A0A4C1TKI1_EUMVA</name>
<dbReference type="Proteomes" id="UP000299102">
    <property type="component" value="Unassembled WGS sequence"/>
</dbReference>
<sequence length="197" mass="21279">MTWKGNKIKAQSRIRIDRKGEPAGSAERDSSTASALVDAPAAPVGGRIVNGDRAVCDRTGRLLNSFFYVNFANTLNVSLSLFRIPIVIGSGTVRAYPARISAGVVKAVGESGRTPVRDAAGESVRRSRPRRRLRFRIPRDSRIRNGESGVSAGGWRVAGYLGAALIVMPGDYGAIWAGRRRRARARGLRGRRLATHG</sequence>
<proteinExistence type="predicted"/>
<dbReference type="EMBL" id="BGZK01000061">
    <property type="protein sequence ID" value="GBP14110.1"/>
    <property type="molecule type" value="Genomic_DNA"/>
</dbReference>